<accession>A0A0F9FQJ8</accession>
<proteinExistence type="predicted"/>
<protein>
    <submittedName>
        <fullName evidence="1">Uncharacterized protein</fullName>
    </submittedName>
</protein>
<comment type="caution">
    <text evidence="1">The sequence shown here is derived from an EMBL/GenBank/DDBJ whole genome shotgun (WGS) entry which is preliminary data.</text>
</comment>
<reference evidence="1" key="1">
    <citation type="journal article" date="2015" name="Nature">
        <title>Complex archaea that bridge the gap between prokaryotes and eukaryotes.</title>
        <authorList>
            <person name="Spang A."/>
            <person name="Saw J.H."/>
            <person name="Jorgensen S.L."/>
            <person name="Zaremba-Niedzwiedzka K."/>
            <person name="Martijn J."/>
            <person name="Lind A.E."/>
            <person name="van Eijk R."/>
            <person name="Schleper C."/>
            <person name="Guy L."/>
            <person name="Ettema T.J."/>
        </authorList>
    </citation>
    <scope>NUCLEOTIDE SEQUENCE</scope>
</reference>
<sequence length="78" mass="9093">MGKYGETKILLWRTGLDRLTAARRWLLKLHAKRRLGAVDLEARKAVLGQVSIRFIDEIDNHSFRFPGVHRQISQPLDR</sequence>
<evidence type="ECO:0000313" key="1">
    <source>
        <dbReference type="EMBL" id="KKL80701.1"/>
    </source>
</evidence>
<gene>
    <name evidence="1" type="ORF">LCGC14_2002180</name>
</gene>
<organism evidence="1">
    <name type="scientific">marine sediment metagenome</name>
    <dbReference type="NCBI Taxonomy" id="412755"/>
    <lineage>
        <taxon>unclassified sequences</taxon>
        <taxon>metagenomes</taxon>
        <taxon>ecological metagenomes</taxon>
    </lineage>
</organism>
<dbReference type="EMBL" id="LAZR01022777">
    <property type="protein sequence ID" value="KKL80701.1"/>
    <property type="molecule type" value="Genomic_DNA"/>
</dbReference>
<name>A0A0F9FQJ8_9ZZZZ</name>
<dbReference type="AlphaFoldDB" id="A0A0F9FQJ8"/>
<feature type="non-terminal residue" evidence="1">
    <location>
        <position position="78"/>
    </location>
</feature>